<feature type="transmembrane region" description="Helical" evidence="1">
    <location>
        <begin position="109"/>
        <end position="125"/>
    </location>
</feature>
<keyword evidence="1" id="KW-0812">Transmembrane</keyword>
<protein>
    <recommendedName>
        <fullName evidence="4">Glycosyltransferase RgtA/B/C/D-like domain-containing protein</fullName>
    </recommendedName>
</protein>
<evidence type="ECO:0000313" key="3">
    <source>
        <dbReference type="Proteomes" id="UP000005824"/>
    </source>
</evidence>
<feature type="transmembrane region" description="Helical" evidence="1">
    <location>
        <begin position="376"/>
        <end position="394"/>
    </location>
</feature>
<dbReference type="InParanoid" id="B4D2F4"/>
<dbReference type="AlphaFoldDB" id="B4D2F4"/>
<evidence type="ECO:0008006" key="4">
    <source>
        <dbReference type="Google" id="ProtNLM"/>
    </source>
</evidence>
<feature type="transmembrane region" description="Helical" evidence="1">
    <location>
        <begin position="131"/>
        <end position="153"/>
    </location>
</feature>
<feature type="transmembrane region" description="Helical" evidence="1">
    <location>
        <begin position="400"/>
        <end position="419"/>
    </location>
</feature>
<keyword evidence="1" id="KW-0472">Membrane</keyword>
<feature type="transmembrane region" description="Helical" evidence="1">
    <location>
        <begin position="81"/>
        <end position="102"/>
    </location>
</feature>
<keyword evidence="1" id="KW-1133">Transmembrane helix</keyword>
<feature type="transmembrane region" description="Helical" evidence="1">
    <location>
        <begin position="331"/>
        <end position="349"/>
    </location>
</feature>
<feature type="transmembrane region" description="Helical" evidence="1">
    <location>
        <begin position="158"/>
        <end position="174"/>
    </location>
</feature>
<dbReference type="STRING" id="497964.CfE428DRAFT_3079"/>
<gene>
    <name evidence="2" type="ORF">CfE428DRAFT_3079</name>
</gene>
<dbReference type="Proteomes" id="UP000005824">
    <property type="component" value="Unassembled WGS sequence"/>
</dbReference>
<proteinExistence type="predicted"/>
<keyword evidence="3" id="KW-1185">Reference proteome</keyword>
<name>B4D2F4_9BACT</name>
<feature type="transmembrane region" description="Helical" evidence="1">
    <location>
        <begin position="180"/>
        <end position="198"/>
    </location>
</feature>
<organism evidence="2 3">
    <name type="scientific">Chthoniobacter flavus Ellin428</name>
    <dbReference type="NCBI Taxonomy" id="497964"/>
    <lineage>
        <taxon>Bacteria</taxon>
        <taxon>Pseudomonadati</taxon>
        <taxon>Verrucomicrobiota</taxon>
        <taxon>Spartobacteria</taxon>
        <taxon>Chthoniobacterales</taxon>
        <taxon>Chthoniobacteraceae</taxon>
        <taxon>Chthoniobacter</taxon>
    </lineage>
</organism>
<evidence type="ECO:0000313" key="2">
    <source>
        <dbReference type="EMBL" id="EDY19394.1"/>
    </source>
</evidence>
<feature type="transmembrane region" description="Helical" evidence="1">
    <location>
        <begin position="426"/>
        <end position="445"/>
    </location>
</feature>
<feature type="transmembrane region" description="Helical" evidence="1">
    <location>
        <begin position="210"/>
        <end position="228"/>
    </location>
</feature>
<comment type="caution">
    <text evidence="2">The sequence shown here is derived from an EMBL/GenBank/DDBJ whole genome shotgun (WGS) entry which is preliminary data.</text>
</comment>
<accession>B4D2F4</accession>
<dbReference type="RefSeq" id="WP_006980404.1">
    <property type="nucleotide sequence ID" value="NZ_ABVL01000008.1"/>
</dbReference>
<reference evidence="2 3" key="1">
    <citation type="journal article" date="2011" name="J. Bacteriol.">
        <title>Genome sequence of Chthoniobacter flavus Ellin428, an aerobic heterotrophic soil bacterium.</title>
        <authorList>
            <person name="Kant R."/>
            <person name="van Passel M.W."/>
            <person name="Palva A."/>
            <person name="Lucas S."/>
            <person name="Lapidus A."/>
            <person name="Glavina Del Rio T."/>
            <person name="Dalin E."/>
            <person name="Tice H."/>
            <person name="Bruce D."/>
            <person name="Goodwin L."/>
            <person name="Pitluck S."/>
            <person name="Larimer F.W."/>
            <person name="Land M.L."/>
            <person name="Hauser L."/>
            <person name="Sangwan P."/>
            <person name="de Vos W.M."/>
            <person name="Janssen P.H."/>
            <person name="Smidt H."/>
        </authorList>
    </citation>
    <scope>NUCLEOTIDE SEQUENCE [LARGE SCALE GENOMIC DNA]</scope>
    <source>
        <strain evidence="2 3">Ellin428</strain>
    </source>
</reference>
<dbReference type="EMBL" id="ABVL01000008">
    <property type="protein sequence ID" value="EDY19394.1"/>
    <property type="molecule type" value="Genomic_DNA"/>
</dbReference>
<feature type="transmembrane region" description="Helical" evidence="1">
    <location>
        <begin position="20"/>
        <end position="37"/>
    </location>
</feature>
<evidence type="ECO:0000256" key="1">
    <source>
        <dbReference type="SAM" id="Phobius"/>
    </source>
</evidence>
<sequence>MSLDDSFSTKSLRWIRRYPLLLLIIGHCFFSLGIWNAEVGFGEDTIPIKLALAHTSPLSLTPNTYNDLYTLILAFVAPDPMVASIVMRFLVSLLTAVSLYLVLSRFSDFLRIEAILFACFVWIASRLCAPIVQFTNVNGFSFSVMLLGIYFLFSKRRVAGFLGFTLFSVLAMTLRPEWIAPFLLILLFLLAEAAWNWFANDERFNKKVKIVGTLAAGLILLGAVPLFLPKIRPFAMKADNYLLLGLGQCYASFSKTEHPEQVFDPMTEYQGVLDRTFGNPKSMVDAIRNNPHEMMRYFKLNTLRNLRRIPEELLSTRSGSTAALIARPHSLLLYGVLLFGGWFAVARLLRREIGLGKEADRGGEAPASGYDLARKVVILLLLCSASSVAIVMLVGSPRYWISIVPILYLFLALCCDAIMRRVSSPRFDFAVIAAAFVLFCWPNFLSIKKQNLVVRAMRDIAPLVRPHPMIAALWAEPLVVYGFRGEAEGVSAWDGIKSNDIAAGRFDILILDRGFRASRTWAEQAPFFLQLEQEPERYGFVKFQVRDIGPRAVYYRSALVPNEIDSR</sequence>